<evidence type="ECO:0000313" key="4">
    <source>
        <dbReference type="Proteomes" id="UP000480350"/>
    </source>
</evidence>
<protein>
    <submittedName>
        <fullName evidence="3">UDP-2,3-diacylglucosamine diphosphatase LpxI</fullName>
        <ecNumber evidence="3">3.6.1.54</ecNumber>
    </submittedName>
</protein>
<name>A0A7C9IF15_9RHOB</name>
<dbReference type="Proteomes" id="UP000480350">
    <property type="component" value="Unassembled WGS sequence"/>
</dbReference>
<dbReference type="EMBL" id="WUPT01000001">
    <property type="protein sequence ID" value="MXQ07208.1"/>
    <property type="molecule type" value="Genomic_DNA"/>
</dbReference>
<comment type="caution">
    <text evidence="3">The sequence shown here is derived from an EMBL/GenBank/DDBJ whole genome shotgun (WGS) entry which is preliminary data.</text>
</comment>
<sequence>MLALIAGGGALPGLVYRALETPPYVAALEGFPPTDIPHHETFRIETLGSFIKGLVERGVARVCLAGAVERPPLDPSRVDAATMPLVPRMMAALQEGDDAALRVLLSFFEEAGIEVVAAHEIVPDLLLTPGVPTAEQPDDAARKDAVRAREVVAAMGAADVGQACIVCKGQVIAVETVMGTDWMVNAVAFFRAVEPYTAMTNTTLRFVPGGAAFAKAFSDKTGIPLADAMGIPEPIRRGGVLFKAPKPGQDMRVDVPTIGPETVKAAVAAGLDGIVIEAGHVMVIDRDATISAADKAGVFLWVWQP</sequence>
<dbReference type="GO" id="GO:0016787">
    <property type="term" value="F:hydrolase activity"/>
    <property type="evidence" value="ECO:0007669"/>
    <property type="project" value="UniProtKB-KW"/>
</dbReference>
<evidence type="ECO:0000259" key="2">
    <source>
        <dbReference type="Pfam" id="PF17930"/>
    </source>
</evidence>
<dbReference type="InterPro" id="IPR041255">
    <property type="entry name" value="LpxI_N"/>
</dbReference>
<keyword evidence="3" id="KW-0378">Hydrolase</keyword>
<dbReference type="PANTHER" id="PTHR39962">
    <property type="entry name" value="BLL4848 PROTEIN"/>
    <property type="match status" value="1"/>
</dbReference>
<dbReference type="InterPro" id="IPR010415">
    <property type="entry name" value="LpxI_C"/>
</dbReference>
<dbReference type="PANTHER" id="PTHR39962:SF1">
    <property type="entry name" value="LPXI FAMILY PROTEIN"/>
    <property type="match status" value="1"/>
</dbReference>
<feature type="domain" description="LpxI C-terminal" evidence="1">
    <location>
        <begin position="236"/>
        <end position="301"/>
    </location>
</feature>
<keyword evidence="4" id="KW-1185">Reference proteome</keyword>
<gene>
    <name evidence="3" type="primary">lpxI</name>
    <name evidence="3" type="ORF">GQ651_05055</name>
</gene>
<reference evidence="3 4" key="2">
    <citation type="submission" date="2020-03" db="EMBL/GenBank/DDBJ databases">
        <title>Kangsaoukella pontilimi gen. nov., sp. nov., a new member of the family Rhodobacteraceae isolated from a tidal mudflat.</title>
        <authorList>
            <person name="Kim I.S."/>
        </authorList>
    </citation>
    <scope>NUCLEOTIDE SEQUENCE [LARGE SCALE GENOMIC DNA]</scope>
    <source>
        <strain evidence="3 4">GH1-50</strain>
    </source>
</reference>
<dbReference type="InterPro" id="IPR053174">
    <property type="entry name" value="LpxI"/>
</dbReference>
<feature type="domain" description="LpxI N-terminal" evidence="2">
    <location>
        <begin position="2"/>
        <end position="125"/>
    </location>
</feature>
<dbReference type="EC" id="3.6.1.54" evidence="3"/>
<reference evidence="3 4" key="1">
    <citation type="submission" date="2019-12" db="EMBL/GenBank/DDBJ databases">
        <authorList>
            <person name="Lee S.D."/>
        </authorList>
    </citation>
    <scope>NUCLEOTIDE SEQUENCE [LARGE SCALE GENOMIC DNA]</scope>
    <source>
        <strain evidence="3 4">GH1-50</strain>
    </source>
</reference>
<dbReference type="Gene3D" id="3.40.140.80">
    <property type="match status" value="1"/>
</dbReference>
<evidence type="ECO:0000313" key="3">
    <source>
        <dbReference type="EMBL" id="MXQ07208.1"/>
    </source>
</evidence>
<dbReference type="RefSeq" id="WP_160763095.1">
    <property type="nucleotide sequence ID" value="NZ_WUPT01000001.1"/>
</dbReference>
<accession>A0A7C9IF15</accession>
<feature type="domain" description="LpxI C-terminal" evidence="1">
    <location>
        <begin position="129"/>
        <end position="191"/>
    </location>
</feature>
<dbReference type="AlphaFoldDB" id="A0A7C9IF15"/>
<dbReference type="Pfam" id="PF06230">
    <property type="entry name" value="LpxI_C"/>
    <property type="match status" value="2"/>
</dbReference>
<dbReference type="Gene3D" id="3.40.50.20">
    <property type="match status" value="1"/>
</dbReference>
<dbReference type="Pfam" id="PF17930">
    <property type="entry name" value="LpxI_N"/>
    <property type="match status" value="1"/>
</dbReference>
<organism evidence="3 4">
    <name type="scientific">Kangsaoukella pontilimi</name>
    <dbReference type="NCBI Taxonomy" id="2691042"/>
    <lineage>
        <taxon>Bacteria</taxon>
        <taxon>Pseudomonadati</taxon>
        <taxon>Pseudomonadota</taxon>
        <taxon>Alphaproteobacteria</taxon>
        <taxon>Rhodobacterales</taxon>
        <taxon>Paracoccaceae</taxon>
        <taxon>Kangsaoukella</taxon>
    </lineage>
</organism>
<evidence type="ECO:0000259" key="1">
    <source>
        <dbReference type="Pfam" id="PF06230"/>
    </source>
</evidence>
<proteinExistence type="predicted"/>
<dbReference type="InterPro" id="IPR043167">
    <property type="entry name" value="LpxI_C_sf"/>
</dbReference>